<feature type="transmembrane region" description="Helical" evidence="2">
    <location>
        <begin position="21"/>
        <end position="42"/>
    </location>
</feature>
<evidence type="ECO:0000313" key="4">
    <source>
        <dbReference type="EMBL" id="ROR66201.1"/>
    </source>
</evidence>
<dbReference type="Gene3D" id="3.30.70.2390">
    <property type="match status" value="1"/>
</dbReference>
<gene>
    <name evidence="4" type="ORF">EDD26_1581</name>
</gene>
<dbReference type="AlphaFoldDB" id="A0A3N2AT41"/>
<dbReference type="Proteomes" id="UP000275456">
    <property type="component" value="Unassembled WGS sequence"/>
</dbReference>
<keyword evidence="2" id="KW-0472">Membrane</keyword>
<dbReference type="OrthoDB" id="5115603at2"/>
<feature type="region of interest" description="Disordered" evidence="1">
    <location>
        <begin position="163"/>
        <end position="184"/>
    </location>
</feature>
<keyword evidence="5" id="KW-1185">Reference proteome</keyword>
<keyword evidence="2" id="KW-0812">Transmembrane</keyword>
<evidence type="ECO:0000259" key="3">
    <source>
        <dbReference type="Pfam" id="PF13399"/>
    </source>
</evidence>
<dbReference type="RefSeq" id="WP_123697209.1">
    <property type="nucleotide sequence ID" value="NZ_RKHJ01000001.1"/>
</dbReference>
<keyword evidence="2" id="KW-1133">Transmembrane helix</keyword>
<comment type="caution">
    <text evidence="4">The sequence shown here is derived from an EMBL/GenBank/DDBJ whole genome shotgun (WGS) entry which is preliminary data.</text>
</comment>
<evidence type="ECO:0000313" key="5">
    <source>
        <dbReference type="Proteomes" id="UP000275456"/>
    </source>
</evidence>
<proteinExistence type="predicted"/>
<feature type="domain" description="LytR/CpsA/Psr regulator C-terminal" evidence="3">
    <location>
        <begin position="74"/>
        <end position="159"/>
    </location>
</feature>
<protein>
    <submittedName>
        <fullName evidence="4">LytR cell envelope-related transcriptional attenuator</fullName>
    </submittedName>
</protein>
<dbReference type="Pfam" id="PF13399">
    <property type="entry name" value="LytR_C"/>
    <property type="match status" value="1"/>
</dbReference>
<dbReference type="EMBL" id="RKHJ01000001">
    <property type="protein sequence ID" value="ROR66201.1"/>
    <property type="molecule type" value="Genomic_DNA"/>
</dbReference>
<sequence>MSRTHRVGAHRSTGDTRWPRWAILLAALAVAVVLTAVGLFLLDRLRIEPVPEPVATEQPLVIADPSQIDPTIDASITVLDGTGEQGVAAGAGQALSDAGWSVVATASATEVGDRTVVWFDAPALEPIARGLAQQLGVGQALQSDGRISGSPITIVLGTDAPGTVPSVAPSEDGDVDHAPTPIAP</sequence>
<dbReference type="InterPro" id="IPR027381">
    <property type="entry name" value="LytR/CpsA/Psr_C"/>
</dbReference>
<organism evidence="4 5">
    <name type="scientific">Agrococcus jenensis</name>
    <dbReference type="NCBI Taxonomy" id="46353"/>
    <lineage>
        <taxon>Bacteria</taxon>
        <taxon>Bacillati</taxon>
        <taxon>Actinomycetota</taxon>
        <taxon>Actinomycetes</taxon>
        <taxon>Micrococcales</taxon>
        <taxon>Microbacteriaceae</taxon>
        <taxon>Agrococcus</taxon>
    </lineage>
</organism>
<reference evidence="4 5" key="1">
    <citation type="submission" date="2018-11" db="EMBL/GenBank/DDBJ databases">
        <title>Sequencing the genomes of 1000 actinobacteria strains.</title>
        <authorList>
            <person name="Klenk H.-P."/>
        </authorList>
    </citation>
    <scope>NUCLEOTIDE SEQUENCE [LARGE SCALE GENOMIC DNA]</scope>
    <source>
        <strain evidence="4 5">DSM 9580</strain>
    </source>
</reference>
<accession>A0A3N2AT41</accession>
<evidence type="ECO:0000256" key="1">
    <source>
        <dbReference type="SAM" id="MobiDB-lite"/>
    </source>
</evidence>
<name>A0A3N2AT41_9MICO</name>
<evidence type="ECO:0000256" key="2">
    <source>
        <dbReference type="SAM" id="Phobius"/>
    </source>
</evidence>